<evidence type="ECO:0000256" key="1">
    <source>
        <dbReference type="ARBA" id="ARBA00004141"/>
    </source>
</evidence>
<keyword evidence="6 8" id="KW-0472">Membrane</keyword>
<evidence type="ECO:0000256" key="8">
    <source>
        <dbReference type="SAM" id="Phobius"/>
    </source>
</evidence>
<dbReference type="InterPro" id="IPR038770">
    <property type="entry name" value="Na+/solute_symporter_sf"/>
</dbReference>
<evidence type="ECO:0000256" key="2">
    <source>
        <dbReference type="ARBA" id="ARBA00022448"/>
    </source>
</evidence>
<feature type="transmembrane region" description="Helical" evidence="8">
    <location>
        <begin position="264"/>
        <end position="284"/>
    </location>
</feature>
<comment type="caution">
    <text evidence="10">The sequence shown here is derived from an EMBL/GenBank/DDBJ whole genome shotgun (WGS) entry which is preliminary data.</text>
</comment>
<evidence type="ECO:0000259" key="9">
    <source>
        <dbReference type="Pfam" id="PF00999"/>
    </source>
</evidence>
<feature type="transmembrane region" description="Helical" evidence="8">
    <location>
        <begin position="291"/>
        <end position="309"/>
    </location>
</feature>
<feature type="compositionally biased region" description="Low complexity" evidence="7">
    <location>
        <begin position="431"/>
        <end position="443"/>
    </location>
</feature>
<feature type="transmembrane region" description="Helical" evidence="8">
    <location>
        <begin position="6"/>
        <end position="26"/>
    </location>
</feature>
<feature type="transmembrane region" description="Helical" evidence="8">
    <location>
        <begin position="239"/>
        <end position="258"/>
    </location>
</feature>
<feature type="transmembrane region" description="Helical" evidence="8">
    <location>
        <begin position="140"/>
        <end position="158"/>
    </location>
</feature>
<comment type="subcellular location">
    <subcellularLocation>
        <location evidence="1">Membrane</location>
        <topology evidence="1">Multi-pass membrane protein</topology>
    </subcellularLocation>
</comment>
<dbReference type="Pfam" id="PF00999">
    <property type="entry name" value="Na_H_Exchanger"/>
    <property type="match status" value="1"/>
</dbReference>
<proteinExistence type="predicted"/>
<dbReference type="PANTHER" id="PTHR32468:SF0">
    <property type="entry name" value="K(+)_H(+) ANTIPORTER 1"/>
    <property type="match status" value="1"/>
</dbReference>
<organism evidence="10 11">
    <name type="scientific">Streptomyces bangladeshensis</name>
    <dbReference type="NCBI Taxonomy" id="295352"/>
    <lineage>
        <taxon>Bacteria</taxon>
        <taxon>Bacillati</taxon>
        <taxon>Actinomycetota</taxon>
        <taxon>Actinomycetes</taxon>
        <taxon>Kitasatosporales</taxon>
        <taxon>Streptomycetaceae</taxon>
        <taxon>Streptomyces</taxon>
    </lineage>
</organism>
<dbReference type="Gene3D" id="1.20.1530.20">
    <property type="match status" value="1"/>
</dbReference>
<feature type="transmembrane region" description="Helical" evidence="8">
    <location>
        <begin position="356"/>
        <end position="379"/>
    </location>
</feature>
<evidence type="ECO:0000256" key="4">
    <source>
        <dbReference type="ARBA" id="ARBA00022989"/>
    </source>
</evidence>
<sequence length="458" mass="48479">MHDPKMQLLLAVTAALCVIVLAARIFGRLATRIGQPAVVGEMVSGIVLGPTVLGALAPDFSGYVFSAAVKPTLYVIAMIGLCLYMFLVGLEHEYHPGSRKDKALPVVLSSAGVVVPLLVGAAAAWYIADDYRPSGVSLPLFMLFVGGALSLTAFPMLARVLQERRMMHTDFGGVAVRAAAIDDAAAWCILAVVSALFVHGSLLASWKTIVPSVLFLGAAFVLLPRLFRAPMEKAVREGQIGDGLVVALLGTVLAAGWFTDYIGIYSVFGGFVCGVALPRVPGFAPLLNVRLMQVVRCLFLPVFFAFSGLNTDLTGAMNSTYVWTLGVLFVAGFASKFLSSLAVLRSFRWGRGESVAMGGLMNARGLMILIFINIGLSLGLIEKELFSILVLIAVLTTGLALPLYRLHFTPEREEDARRAWAAKRVSSGSEPAAQPAGAVPPAGHQQHAGDLVGAPSPG</sequence>
<feature type="transmembrane region" description="Helical" evidence="8">
    <location>
        <begin position="321"/>
        <end position="344"/>
    </location>
</feature>
<evidence type="ECO:0000256" key="3">
    <source>
        <dbReference type="ARBA" id="ARBA00022692"/>
    </source>
</evidence>
<dbReference type="InterPro" id="IPR050794">
    <property type="entry name" value="CPA2_transporter"/>
</dbReference>
<reference evidence="10 11" key="1">
    <citation type="journal article" date="2019" name="Int. J. Syst. Evol. Microbiol.">
        <title>The Global Catalogue of Microorganisms (GCM) 10K type strain sequencing project: providing services to taxonomists for standard genome sequencing and annotation.</title>
        <authorList>
            <consortium name="The Broad Institute Genomics Platform"/>
            <consortium name="The Broad Institute Genome Sequencing Center for Infectious Disease"/>
            <person name="Wu L."/>
            <person name="Ma J."/>
        </authorList>
    </citation>
    <scope>NUCLEOTIDE SEQUENCE [LARGE SCALE GENOMIC DNA]</scope>
    <source>
        <strain evidence="10 11">JCM 14924</strain>
    </source>
</reference>
<keyword evidence="2" id="KW-0813">Transport</keyword>
<protein>
    <submittedName>
        <fullName evidence="10">Cation:proton antiporter</fullName>
    </submittedName>
</protein>
<keyword evidence="11" id="KW-1185">Reference proteome</keyword>
<evidence type="ECO:0000313" key="10">
    <source>
        <dbReference type="EMBL" id="GAA2191500.1"/>
    </source>
</evidence>
<evidence type="ECO:0000256" key="5">
    <source>
        <dbReference type="ARBA" id="ARBA00023065"/>
    </source>
</evidence>
<feature type="region of interest" description="Disordered" evidence="7">
    <location>
        <begin position="419"/>
        <end position="458"/>
    </location>
</feature>
<dbReference type="EMBL" id="BAAAOQ010000002">
    <property type="protein sequence ID" value="GAA2191500.1"/>
    <property type="molecule type" value="Genomic_DNA"/>
</dbReference>
<gene>
    <name evidence="10" type="ORF">GCM10009787_05080</name>
</gene>
<feature type="transmembrane region" description="Helical" evidence="8">
    <location>
        <begin position="184"/>
        <end position="203"/>
    </location>
</feature>
<keyword evidence="5" id="KW-0406">Ion transport</keyword>
<feature type="transmembrane region" description="Helical" evidence="8">
    <location>
        <begin position="209"/>
        <end position="227"/>
    </location>
</feature>
<feature type="transmembrane region" description="Helical" evidence="8">
    <location>
        <begin position="72"/>
        <end position="91"/>
    </location>
</feature>
<feature type="transmembrane region" description="Helical" evidence="8">
    <location>
        <begin position="385"/>
        <end position="404"/>
    </location>
</feature>
<feature type="transmembrane region" description="Helical" evidence="8">
    <location>
        <begin position="103"/>
        <end position="128"/>
    </location>
</feature>
<evidence type="ECO:0000256" key="6">
    <source>
        <dbReference type="ARBA" id="ARBA00023136"/>
    </source>
</evidence>
<keyword evidence="4 8" id="KW-1133">Transmembrane helix</keyword>
<dbReference type="PANTHER" id="PTHR32468">
    <property type="entry name" value="CATION/H + ANTIPORTER"/>
    <property type="match status" value="1"/>
</dbReference>
<keyword evidence="3 8" id="KW-0812">Transmembrane</keyword>
<evidence type="ECO:0000256" key="7">
    <source>
        <dbReference type="SAM" id="MobiDB-lite"/>
    </source>
</evidence>
<name>A0ABN3BB33_9ACTN</name>
<dbReference type="Proteomes" id="UP001501391">
    <property type="component" value="Unassembled WGS sequence"/>
</dbReference>
<accession>A0ABN3BB33</accession>
<feature type="domain" description="Cation/H+ exchanger transmembrane" evidence="9">
    <location>
        <begin position="23"/>
        <end position="398"/>
    </location>
</feature>
<feature type="transmembrane region" description="Helical" evidence="8">
    <location>
        <begin position="38"/>
        <end position="57"/>
    </location>
</feature>
<dbReference type="InterPro" id="IPR006153">
    <property type="entry name" value="Cation/H_exchanger_TM"/>
</dbReference>
<evidence type="ECO:0000313" key="11">
    <source>
        <dbReference type="Proteomes" id="UP001501391"/>
    </source>
</evidence>